<reference evidence="11 12" key="1">
    <citation type="journal article" date="2019" name="Int. J. Syst. Evol. Microbiol.">
        <title>The Global Catalogue of Microorganisms (GCM) 10K type strain sequencing project: providing services to taxonomists for standard genome sequencing and annotation.</title>
        <authorList>
            <consortium name="The Broad Institute Genomics Platform"/>
            <consortium name="The Broad Institute Genome Sequencing Center for Infectious Disease"/>
            <person name="Wu L."/>
            <person name="Ma J."/>
        </authorList>
    </citation>
    <scope>NUCLEOTIDE SEQUENCE [LARGE SCALE GENOMIC DNA]</scope>
    <source>
        <strain evidence="11 12">JCM 6486</strain>
    </source>
</reference>
<name>A0ABN1MAN1_9FIRM</name>
<dbReference type="InterPro" id="IPR003439">
    <property type="entry name" value="ABC_transporter-like_ATP-bd"/>
</dbReference>
<accession>A0ABN1MAN1</accession>
<evidence type="ECO:0000256" key="8">
    <source>
        <dbReference type="ARBA" id="ARBA00025157"/>
    </source>
</evidence>
<dbReference type="CDD" id="cd03225">
    <property type="entry name" value="ABC_cobalt_CbiO_domain1"/>
    <property type="match status" value="1"/>
</dbReference>
<keyword evidence="4 9" id="KW-0547">Nucleotide-binding</keyword>
<comment type="caution">
    <text evidence="11">The sequence shown here is derived from an EMBL/GenBank/DDBJ whole genome shotgun (WGS) entry which is preliminary data.</text>
</comment>
<organism evidence="11 12">
    <name type="scientific">Paraclostridium tenue</name>
    <dbReference type="NCBI Taxonomy" id="1737"/>
    <lineage>
        <taxon>Bacteria</taxon>
        <taxon>Bacillati</taxon>
        <taxon>Bacillota</taxon>
        <taxon>Clostridia</taxon>
        <taxon>Peptostreptococcales</taxon>
        <taxon>Peptostreptococcaceae</taxon>
        <taxon>Paraclostridium</taxon>
    </lineage>
</organism>
<dbReference type="InterPro" id="IPR030946">
    <property type="entry name" value="EcfA2"/>
</dbReference>
<dbReference type="EC" id="7.-.-.-" evidence="9"/>
<dbReference type="NCBIfam" id="NF010158">
    <property type="entry name" value="PRK13637.1"/>
    <property type="match status" value="1"/>
</dbReference>
<dbReference type="RefSeq" id="WP_346046955.1">
    <property type="nucleotide sequence ID" value="NZ_BAAACP010000026.1"/>
</dbReference>
<dbReference type="PROSITE" id="PS00211">
    <property type="entry name" value="ABC_TRANSPORTER_1"/>
    <property type="match status" value="1"/>
</dbReference>
<evidence type="ECO:0000256" key="1">
    <source>
        <dbReference type="ARBA" id="ARBA00004202"/>
    </source>
</evidence>
<evidence type="ECO:0000256" key="5">
    <source>
        <dbReference type="ARBA" id="ARBA00022840"/>
    </source>
</evidence>
<comment type="similarity">
    <text evidence="9">Belongs to the ABC transporter superfamily. Energy-coupling factor EcfA family.</text>
</comment>
<dbReference type="EMBL" id="BAAACP010000026">
    <property type="protein sequence ID" value="GAA0866332.1"/>
    <property type="molecule type" value="Genomic_DNA"/>
</dbReference>
<evidence type="ECO:0000256" key="7">
    <source>
        <dbReference type="ARBA" id="ARBA00023136"/>
    </source>
</evidence>
<dbReference type="PANTHER" id="PTHR43553">
    <property type="entry name" value="HEAVY METAL TRANSPORTER"/>
    <property type="match status" value="1"/>
</dbReference>
<feature type="domain" description="ABC transporter" evidence="10">
    <location>
        <begin position="3"/>
        <end position="245"/>
    </location>
</feature>
<dbReference type="NCBIfam" id="TIGR01166">
    <property type="entry name" value="cbiO"/>
    <property type="match status" value="1"/>
</dbReference>
<dbReference type="Proteomes" id="UP001400965">
    <property type="component" value="Unassembled WGS sequence"/>
</dbReference>
<evidence type="ECO:0000256" key="3">
    <source>
        <dbReference type="ARBA" id="ARBA00022475"/>
    </source>
</evidence>
<dbReference type="InterPro" id="IPR050095">
    <property type="entry name" value="ECF_ABC_transporter_ATP-bd"/>
</dbReference>
<proteinExistence type="inferred from homology"/>
<dbReference type="NCBIfam" id="TIGR04521">
    <property type="entry name" value="ECF_ATPase_2"/>
    <property type="match status" value="1"/>
</dbReference>
<keyword evidence="6" id="KW-1278">Translocase</keyword>
<dbReference type="InterPro" id="IPR027417">
    <property type="entry name" value="P-loop_NTPase"/>
</dbReference>
<evidence type="ECO:0000313" key="11">
    <source>
        <dbReference type="EMBL" id="GAA0866332.1"/>
    </source>
</evidence>
<dbReference type="PANTHER" id="PTHR43553:SF27">
    <property type="entry name" value="ENERGY-COUPLING FACTOR TRANSPORTER ATP-BINDING PROTEIN ECFA2"/>
    <property type="match status" value="1"/>
</dbReference>
<dbReference type="InterPro" id="IPR017871">
    <property type="entry name" value="ABC_transporter-like_CS"/>
</dbReference>
<keyword evidence="5 9" id="KW-0067">ATP-binding</keyword>
<dbReference type="Gene3D" id="3.40.50.300">
    <property type="entry name" value="P-loop containing nucleotide triphosphate hydrolases"/>
    <property type="match status" value="1"/>
</dbReference>
<keyword evidence="12" id="KW-1185">Reference proteome</keyword>
<dbReference type="InterPro" id="IPR003593">
    <property type="entry name" value="AAA+_ATPase"/>
</dbReference>
<evidence type="ECO:0000256" key="2">
    <source>
        <dbReference type="ARBA" id="ARBA00022448"/>
    </source>
</evidence>
<dbReference type="InterPro" id="IPR005876">
    <property type="entry name" value="Co_trans_ATP-bd"/>
</dbReference>
<evidence type="ECO:0000256" key="6">
    <source>
        <dbReference type="ARBA" id="ARBA00022967"/>
    </source>
</evidence>
<evidence type="ECO:0000256" key="4">
    <source>
        <dbReference type="ARBA" id="ARBA00022741"/>
    </source>
</evidence>
<keyword evidence="7 9" id="KW-0472">Membrane</keyword>
<keyword evidence="2 9" id="KW-0813">Transport</keyword>
<dbReference type="SMART" id="SM00382">
    <property type="entry name" value="AAA"/>
    <property type="match status" value="1"/>
</dbReference>
<comment type="subunit">
    <text evidence="9">Forms a stable energy-coupling factor (ECF) transporter complex composed of 2 membrane-embedded substrate-binding proteins (S component), 2 ATP-binding proteins (A component) and 2 transmembrane proteins (T component).</text>
</comment>
<comment type="subcellular location">
    <subcellularLocation>
        <location evidence="1 9">Cell membrane</location>
        <topology evidence="1 9">Peripheral membrane protein</topology>
    </subcellularLocation>
</comment>
<comment type="function">
    <text evidence="8">Probably part of an ABC transporter complex. Responsible for energy coupling to the transport system.</text>
</comment>
<dbReference type="PROSITE" id="PS50893">
    <property type="entry name" value="ABC_TRANSPORTER_2"/>
    <property type="match status" value="1"/>
</dbReference>
<evidence type="ECO:0000259" key="10">
    <source>
        <dbReference type="PROSITE" id="PS50893"/>
    </source>
</evidence>
<dbReference type="SUPFAM" id="SSF52540">
    <property type="entry name" value="P-loop containing nucleoside triphosphate hydrolases"/>
    <property type="match status" value="1"/>
</dbReference>
<keyword evidence="3 9" id="KW-1003">Cell membrane</keyword>
<sequence length="288" mass="32081">MSIIIENLTHIYNEGMPFASKALDNINLSIEDGDFVGLIGHTGSGKSTLIQHLNGILKPSSGKILINGFDITDKDLNLTDIRKKVGVVFQYPEYQLFEETVAKDIAFGPSNLGLDDVEITNRIKASMEAVGLDYDEFKDKSPFELSGGQKRRVAIAGVIAMNPEVLILDEPTAGLDPKGRDEIFDLIKTLHREKNMTIILSSHSMDDMAKLVKNIIVMNSGKIEFMGPTREVFKNHSNRLKDIGLDIPQVLELCIKLRDRGFDIKPDIITIEEAKKEIIRVMRGKGKC</sequence>
<evidence type="ECO:0000256" key="9">
    <source>
        <dbReference type="RuleBase" id="RU365104"/>
    </source>
</evidence>
<dbReference type="Pfam" id="PF00005">
    <property type="entry name" value="ABC_tran"/>
    <property type="match status" value="1"/>
</dbReference>
<protein>
    <recommendedName>
        <fullName evidence="9">Energy-coupling factor transporter ATP-binding protein EcfA2</fullName>
        <ecNumber evidence="9">7.-.-.-</ecNumber>
    </recommendedName>
</protein>
<dbReference type="InterPro" id="IPR015856">
    <property type="entry name" value="ABC_transpr_CbiO/EcfA_su"/>
</dbReference>
<comment type="function">
    <text evidence="9">ATP-binding (A) component of a common energy-coupling factor (ECF) ABC-transporter complex.</text>
</comment>
<evidence type="ECO:0000313" key="12">
    <source>
        <dbReference type="Proteomes" id="UP001400965"/>
    </source>
</evidence>
<gene>
    <name evidence="11" type="ORF">GCM10008917_27240</name>
</gene>